<accession>A0A518RG68</accession>
<evidence type="ECO:0000259" key="1">
    <source>
        <dbReference type="Pfam" id="PF20097"/>
    </source>
</evidence>
<dbReference type="OrthoDB" id="7573292at2"/>
<proteinExistence type="predicted"/>
<dbReference type="InterPro" id="IPR045504">
    <property type="entry name" value="DUF6487"/>
</dbReference>
<keyword evidence="3" id="KW-1185">Reference proteome</keyword>
<organism evidence="2 3">
    <name type="scientific">Sphingomonas suaedae</name>
    <dbReference type="NCBI Taxonomy" id="2599297"/>
    <lineage>
        <taxon>Bacteria</taxon>
        <taxon>Pseudomonadati</taxon>
        <taxon>Pseudomonadota</taxon>
        <taxon>Alphaproteobacteria</taxon>
        <taxon>Sphingomonadales</taxon>
        <taxon>Sphingomonadaceae</taxon>
        <taxon>Sphingomonas</taxon>
    </lineage>
</organism>
<dbReference type="KEGG" id="ssua:FPZ54_10405"/>
<feature type="domain" description="DUF6487" evidence="1">
    <location>
        <begin position="6"/>
        <end position="64"/>
    </location>
</feature>
<evidence type="ECO:0000313" key="3">
    <source>
        <dbReference type="Proteomes" id="UP000318055"/>
    </source>
</evidence>
<dbReference type="Proteomes" id="UP000318055">
    <property type="component" value="Chromosome"/>
</dbReference>
<dbReference type="EMBL" id="CP042239">
    <property type="protein sequence ID" value="QDX26394.1"/>
    <property type="molecule type" value="Genomic_DNA"/>
</dbReference>
<gene>
    <name evidence="2" type="ORF">FPZ54_10405</name>
</gene>
<evidence type="ECO:0000313" key="2">
    <source>
        <dbReference type="EMBL" id="QDX26394.1"/>
    </source>
</evidence>
<dbReference type="Pfam" id="PF20097">
    <property type="entry name" value="DUF6487"/>
    <property type="match status" value="1"/>
</dbReference>
<reference evidence="2 3" key="1">
    <citation type="submission" date="2019-07" db="EMBL/GenBank/DDBJ databases">
        <title>Sphingomonas alkalisoli sp. nov., isolated from rhizosphere soil of Suaedae salsa.</title>
        <authorList>
            <person name="Zhang H."/>
            <person name="Xu L."/>
            <person name="Zhang J.-X."/>
            <person name="Sun J.-Q."/>
        </authorList>
    </citation>
    <scope>NUCLEOTIDE SEQUENCE [LARGE SCALE GENOMIC DNA]</scope>
    <source>
        <strain evidence="2 3">XS-10</strain>
    </source>
</reference>
<dbReference type="AlphaFoldDB" id="A0A518RG68"/>
<name>A0A518RG68_9SPHN</name>
<sequence length="71" mass="8134">MRSPSCPKCQSHMVEGFVADEGYGTKHVSKWIEGAPEKSFWTGLKIGKRRKLEIRTWRCRSCGFLENYAPA</sequence>
<protein>
    <recommendedName>
        <fullName evidence="1">DUF6487 domain-containing protein</fullName>
    </recommendedName>
</protein>
<dbReference type="RefSeq" id="WP_145846984.1">
    <property type="nucleotide sequence ID" value="NZ_CP042239.1"/>
</dbReference>